<sequence length="175" mass="18598">MVKTRYIAAGAAAVVVIFVLLLAASSYANASLQYRSRGAQGYNFAQSSTDVAMDICNPTPFPAGFDRLQFVATYRDSDFATMKFENVSSIPPNKAVAVDGALQVNGRAALAAVFQSFADSLNGKNTGDTNSMKVKMTSESRLLGFVPVSQSKEMSADEFSNMINGKSGFGCTVND</sequence>
<dbReference type="AlphaFoldDB" id="A0A075MQJ6"/>
<accession>A0A075MQJ6</accession>
<protein>
    <submittedName>
        <fullName evidence="1">Uncharacterized protein</fullName>
    </submittedName>
</protein>
<keyword evidence="2" id="KW-1185">Reference proteome</keyword>
<dbReference type="EMBL" id="CP007174">
    <property type="protein sequence ID" value="AIF83142.1"/>
    <property type="molecule type" value="Genomic_DNA"/>
</dbReference>
<organism evidence="1 2">
    <name type="scientific">Candidatus Nitrososphaera evergladensis SR1</name>
    <dbReference type="NCBI Taxonomy" id="1459636"/>
    <lineage>
        <taxon>Archaea</taxon>
        <taxon>Nitrososphaerota</taxon>
        <taxon>Nitrososphaeria</taxon>
        <taxon>Nitrososphaerales</taxon>
        <taxon>Nitrososphaeraceae</taxon>
        <taxon>Nitrososphaera</taxon>
    </lineage>
</organism>
<dbReference type="STRING" id="1459636.NTE_01069"/>
<proteinExistence type="predicted"/>
<dbReference type="KEGG" id="nev:NTE_01069"/>
<evidence type="ECO:0000313" key="2">
    <source>
        <dbReference type="Proteomes" id="UP000028194"/>
    </source>
</evidence>
<evidence type="ECO:0000313" key="1">
    <source>
        <dbReference type="EMBL" id="AIF83142.1"/>
    </source>
</evidence>
<dbReference type="eggNOG" id="arCOG00770">
    <property type="taxonomic scope" value="Archaea"/>
</dbReference>
<dbReference type="HOGENOM" id="CLU_1536714_0_0_2"/>
<gene>
    <name evidence="1" type="ORF">NTE_01069</name>
</gene>
<name>A0A075MQJ6_9ARCH</name>
<dbReference type="Proteomes" id="UP000028194">
    <property type="component" value="Chromosome"/>
</dbReference>
<reference evidence="1 2" key="1">
    <citation type="journal article" date="2014" name="PLoS ONE">
        <title>Genome Sequence of Candidatus Nitrososphaera evergladensis from Group I.1b Enriched from Everglades Soil Reveals Novel Genomic Features of the Ammonia-Oxidizing Archaea.</title>
        <authorList>
            <person name="Zhalnina K.V."/>
            <person name="Dias R."/>
            <person name="Leonard M.T."/>
            <person name="Dorr de Quadros P."/>
            <person name="Camargo F.A."/>
            <person name="Drew J.C."/>
            <person name="Farmerie W.G."/>
            <person name="Daroub S.H."/>
            <person name="Triplett E.W."/>
        </authorList>
    </citation>
    <scope>NUCLEOTIDE SEQUENCE [LARGE SCALE GENOMIC DNA]</scope>
    <source>
        <strain evidence="1 2">SR1</strain>
    </source>
</reference>
<dbReference type="Gene3D" id="2.60.40.1820">
    <property type="match status" value="1"/>
</dbReference>